<dbReference type="PANTHER" id="PTHR10622:SF12">
    <property type="entry name" value="HET DOMAIN-CONTAINING PROTEIN"/>
    <property type="match status" value="1"/>
</dbReference>
<evidence type="ECO:0000313" key="3">
    <source>
        <dbReference type="EMBL" id="KAF2751060.1"/>
    </source>
</evidence>
<dbReference type="Pfam" id="PF26640">
    <property type="entry name" value="DUF8212"/>
    <property type="match status" value="1"/>
</dbReference>
<protein>
    <submittedName>
        <fullName evidence="3">Uncharacterized protein</fullName>
    </submittedName>
</protein>
<keyword evidence="4" id="KW-1185">Reference proteome</keyword>
<dbReference type="Proteomes" id="UP000799440">
    <property type="component" value="Unassembled WGS sequence"/>
</dbReference>
<dbReference type="PANTHER" id="PTHR10622">
    <property type="entry name" value="HET DOMAIN-CONTAINING PROTEIN"/>
    <property type="match status" value="1"/>
</dbReference>
<gene>
    <name evidence="3" type="ORF">M011DRAFT_492368</name>
</gene>
<sequence>MRLLDALTLEFHTFTEGQVPPYLVLSRTWREGHEVNYQDMRWLQALRLMPKESHSGYPKILNTAQIAVEQHIWFIWVDTVCIDKSSSSEPQEANNSMYQWYKTSHSCVVYLDDITTGSNENMRLDSILETRWITRGWTLQELIAPLEAVFYDSNWEYMCSKSRSVGSLSRLLAIPEQVIATGDTSDCCVANIMSWAASRQTTRVEDVAYSSLGLFDIQMPLLYGEGCKAFERFQEAIIQRSGDDSIFAWRTAKKEPSVYRGLLAKSPEEFKAAGAAYNPYKNRKMSITNLGLRVTFNLRPLDGGDDDQLRHIRHGGYI</sequence>
<dbReference type="Pfam" id="PF06985">
    <property type="entry name" value="HET"/>
    <property type="match status" value="1"/>
</dbReference>
<dbReference type="AlphaFoldDB" id="A0A6A6VNC5"/>
<dbReference type="EMBL" id="MU006563">
    <property type="protein sequence ID" value="KAF2751060.1"/>
    <property type="molecule type" value="Genomic_DNA"/>
</dbReference>
<feature type="domain" description="DUF8212" evidence="2">
    <location>
        <begin position="228"/>
        <end position="265"/>
    </location>
</feature>
<evidence type="ECO:0000259" key="2">
    <source>
        <dbReference type="Pfam" id="PF26640"/>
    </source>
</evidence>
<dbReference type="OrthoDB" id="20872at2759"/>
<name>A0A6A6VNC5_9PLEO</name>
<organism evidence="3 4">
    <name type="scientific">Sporormia fimetaria CBS 119925</name>
    <dbReference type="NCBI Taxonomy" id="1340428"/>
    <lineage>
        <taxon>Eukaryota</taxon>
        <taxon>Fungi</taxon>
        <taxon>Dikarya</taxon>
        <taxon>Ascomycota</taxon>
        <taxon>Pezizomycotina</taxon>
        <taxon>Dothideomycetes</taxon>
        <taxon>Pleosporomycetidae</taxon>
        <taxon>Pleosporales</taxon>
        <taxon>Sporormiaceae</taxon>
        <taxon>Sporormia</taxon>
    </lineage>
</organism>
<reference evidence="3" key="1">
    <citation type="journal article" date="2020" name="Stud. Mycol.">
        <title>101 Dothideomycetes genomes: a test case for predicting lifestyles and emergence of pathogens.</title>
        <authorList>
            <person name="Haridas S."/>
            <person name="Albert R."/>
            <person name="Binder M."/>
            <person name="Bloem J."/>
            <person name="Labutti K."/>
            <person name="Salamov A."/>
            <person name="Andreopoulos B."/>
            <person name="Baker S."/>
            <person name="Barry K."/>
            <person name="Bills G."/>
            <person name="Bluhm B."/>
            <person name="Cannon C."/>
            <person name="Castanera R."/>
            <person name="Culley D."/>
            <person name="Daum C."/>
            <person name="Ezra D."/>
            <person name="Gonzalez J."/>
            <person name="Henrissat B."/>
            <person name="Kuo A."/>
            <person name="Liang C."/>
            <person name="Lipzen A."/>
            <person name="Lutzoni F."/>
            <person name="Magnuson J."/>
            <person name="Mondo S."/>
            <person name="Nolan M."/>
            <person name="Ohm R."/>
            <person name="Pangilinan J."/>
            <person name="Park H.-J."/>
            <person name="Ramirez L."/>
            <person name="Alfaro M."/>
            <person name="Sun H."/>
            <person name="Tritt A."/>
            <person name="Yoshinaga Y."/>
            <person name="Zwiers L.-H."/>
            <person name="Turgeon B."/>
            <person name="Goodwin S."/>
            <person name="Spatafora J."/>
            <person name="Crous P."/>
            <person name="Grigoriev I."/>
        </authorList>
    </citation>
    <scope>NUCLEOTIDE SEQUENCE</scope>
    <source>
        <strain evidence="3">CBS 119925</strain>
    </source>
</reference>
<evidence type="ECO:0000259" key="1">
    <source>
        <dbReference type="Pfam" id="PF06985"/>
    </source>
</evidence>
<dbReference type="InterPro" id="IPR010730">
    <property type="entry name" value="HET"/>
</dbReference>
<accession>A0A6A6VNC5</accession>
<evidence type="ECO:0000313" key="4">
    <source>
        <dbReference type="Proteomes" id="UP000799440"/>
    </source>
</evidence>
<proteinExistence type="predicted"/>
<feature type="domain" description="Heterokaryon incompatibility" evidence="1">
    <location>
        <begin position="22"/>
        <end position="116"/>
    </location>
</feature>
<dbReference type="InterPro" id="IPR058525">
    <property type="entry name" value="DUF8212"/>
</dbReference>